<gene>
    <name evidence="2" type="ORF">DN068_20975</name>
</gene>
<proteinExistence type="predicted"/>
<sequence length="71" mass="8151">MSDDTKKYTGMMRYAALGTQWLVMLLLAVWGGMKLDKKIGWRFPLLTVLLPLLALVISLWQLIKAFNKPNK</sequence>
<dbReference type="Proteomes" id="UP000248745">
    <property type="component" value="Unassembled WGS sequence"/>
</dbReference>
<keyword evidence="3" id="KW-1185">Reference proteome</keyword>
<accession>A0A2W2ABB5</accession>
<keyword evidence="1" id="KW-0812">Transmembrane</keyword>
<keyword evidence="1" id="KW-1133">Transmembrane helix</keyword>
<comment type="caution">
    <text evidence="2">The sequence shown here is derived from an EMBL/GenBank/DDBJ whole genome shotgun (WGS) entry which is preliminary data.</text>
</comment>
<feature type="transmembrane region" description="Helical" evidence="1">
    <location>
        <begin position="12"/>
        <end position="31"/>
    </location>
</feature>
<dbReference type="Pfam" id="PF09527">
    <property type="entry name" value="ATPase_gene1"/>
    <property type="match status" value="1"/>
</dbReference>
<organism evidence="2 3">
    <name type="scientific">Taibaiella soli</name>
    <dbReference type="NCBI Taxonomy" id="1649169"/>
    <lineage>
        <taxon>Bacteria</taxon>
        <taxon>Pseudomonadati</taxon>
        <taxon>Bacteroidota</taxon>
        <taxon>Chitinophagia</taxon>
        <taxon>Chitinophagales</taxon>
        <taxon>Chitinophagaceae</taxon>
        <taxon>Taibaiella</taxon>
    </lineage>
</organism>
<evidence type="ECO:0000256" key="1">
    <source>
        <dbReference type="SAM" id="Phobius"/>
    </source>
</evidence>
<evidence type="ECO:0000313" key="3">
    <source>
        <dbReference type="Proteomes" id="UP000248745"/>
    </source>
</evidence>
<dbReference type="InterPro" id="IPR032820">
    <property type="entry name" value="ATPase_put"/>
</dbReference>
<name>A0A2W2ABB5_9BACT</name>
<dbReference type="AlphaFoldDB" id="A0A2W2ABB5"/>
<evidence type="ECO:0008006" key="4">
    <source>
        <dbReference type="Google" id="ProtNLM"/>
    </source>
</evidence>
<keyword evidence="1" id="KW-0472">Membrane</keyword>
<protein>
    <recommendedName>
        <fullName evidence="4">ATPase F0F1</fullName>
    </recommendedName>
</protein>
<dbReference type="EMBL" id="QKTW01000028">
    <property type="protein sequence ID" value="PZF70902.1"/>
    <property type="molecule type" value="Genomic_DNA"/>
</dbReference>
<feature type="transmembrane region" description="Helical" evidence="1">
    <location>
        <begin position="43"/>
        <end position="63"/>
    </location>
</feature>
<evidence type="ECO:0000313" key="2">
    <source>
        <dbReference type="EMBL" id="PZF70902.1"/>
    </source>
</evidence>
<reference evidence="2 3" key="1">
    <citation type="submission" date="2018-06" db="EMBL/GenBank/DDBJ databases">
        <title>Mucibacter soli gen. nov., sp. nov., a new member of the family Chitinophagaceae producing mucin.</title>
        <authorList>
            <person name="Kim M.-K."/>
            <person name="Park S."/>
            <person name="Kim T.-S."/>
            <person name="Joung Y."/>
            <person name="Han J.-H."/>
            <person name="Kim S.B."/>
        </authorList>
    </citation>
    <scope>NUCLEOTIDE SEQUENCE [LARGE SCALE GENOMIC DNA]</scope>
    <source>
        <strain evidence="2 3">R1-15</strain>
    </source>
</reference>